<feature type="transmembrane region" description="Helical" evidence="6">
    <location>
        <begin position="131"/>
        <end position="158"/>
    </location>
</feature>
<dbReference type="PIRSF" id="PIRSF006648">
    <property type="entry name" value="DrrB"/>
    <property type="match status" value="1"/>
</dbReference>
<protein>
    <submittedName>
        <fullName evidence="8">ABC-2 type transport system permease protein</fullName>
    </submittedName>
</protein>
<evidence type="ECO:0000256" key="4">
    <source>
        <dbReference type="ARBA" id="ARBA00023136"/>
    </source>
</evidence>
<organism evidence="8 9">
    <name type="scientific">Williamsia serinedens</name>
    <dbReference type="NCBI Taxonomy" id="391736"/>
    <lineage>
        <taxon>Bacteria</taxon>
        <taxon>Bacillati</taxon>
        <taxon>Actinomycetota</taxon>
        <taxon>Actinomycetes</taxon>
        <taxon>Mycobacteriales</taxon>
        <taxon>Nocardiaceae</taxon>
        <taxon>Williamsia</taxon>
    </lineage>
</organism>
<feature type="transmembrane region" description="Helical" evidence="6">
    <location>
        <begin position="54"/>
        <end position="72"/>
    </location>
</feature>
<evidence type="ECO:0000256" key="1">
    <source>
        <dbReference type="ARBA" id="ARBA00004141"/>
    </source>
</evidence>
<sequence>MTRSGQGTAEVAPSSERVSQLMVGDGVRPDVRPMGQIAALTARSLRSMFRQGEFYLGIFAPIMLAICFYVPLRSIFDSIPGVHYGQFLMPVICLQSVGFVATSAAMRAATDASVGITERLRSMPVNPMIPMIARMLANTLLLLVSLAWALLAGLVIGWRPEHGVFYFLGFVVVALVVGILLAVGADAIGILANNPEATSQALALPQLILGMLSTGFVPESQFPEWIRPFARNQPISLFTELMRAFDNGSVPIDRFVAPGAWALGILVAVVVGFGVVFARGYRK</sequence>
<dbReference type="Proteomes" id="UP001205740">
    <property type="component" value="Unassembled WGS sequence"/>
</dbReference>
<keyword evidence="9" id="KW-1185">Reference proteome</keyword>
<evidence type="ECO:0000256" key="3">
    <source>
        <dbReference type="ARBA" id="ARBA00022989"/>
    </source>
</evidence>
<reference evidence="8 9" key="1">
    <citation type="submission" date="2022-06" db="EMBL/GenBank/DDBJ databases">
        <title>Genomic Encyclopedia of Archaeal and Bacterial Type Strains, Phase II (KMG-II): from individual species to whole genera.</title>
        <authorList>
            <person name="Goeker M."/>
        </authorList>
    </citation>
    <scope>NUCLEOTIDE SEQUENCE [LARGE SCALE GENOMIC DNA]</scope>
    <source>
        <strain evidence="8 9">DSM 45037</strain>
    </source>
</reference>
<evidence type="ECO:0000259" key="7">
    <source>
        <dbReference type="Pfam" id="PF01061"/>
    </source>
</evidence>
<dbReference type="Pfam" id="PF01061">
    <property type="entry name" value="ABC2_membrane"/>
    <property type="match status" value="1"/>
</dbReference>
<proteinExistence type="predicted"/>
<evidence type="ECO:0000313" key="9">
    <source>
        <dbReference type="Proteomes" id="UP001205740"/>
    </source>
</evidence>
<dbReference type="InterPro" id="IPR051784">
    <property type="entry name" value="Nod_factor_ABC_transporter"/>
</dbReference>
<feature type="transmembrane region" description="Helical" evidence="6">
    <location>
        <begin position="164"/>
        <end position="189"/>
    </location>
</feature>
<dbReference type="InterPro" id="IPR000412">
    <property type="entry name" value="ABC_2_transport"/>
</dbReference>
<dbReference type="PANTHER" id="PTHR43229">
    <property type="entry name" value="NODULATION PROTEIN J"/>
    <property type="match status" value="1"/>
</dbReference>
<dbReference type="InterPro" id="IPR013525">
    <property type="entry name" value="ABC2_TM"/>
</dbReference>
<evidence type="ECO:0000256" key="2">
    <source>
        <dbReference type="ARBA" id="ARBA00022692"/>
    </source>
</evidence>
<keyword evidence="5" id="KW-0046">Antibiotic resistance</keyword>
<feature type="domain" description="ABC-2 type transporter transmembrane" evidence="7">
    <location>
        <begin position="36"/>
        <end position="244"/>
    </location>
</feature>
<dbReference type="RefSeq" id="WP_253654969.1">
    <property type="nucleotide sequence ID" value="NZ_BAAAOE010000002.1"/>
</dbReference>
<name>A0ABT1H2L2_9NOCA</name>
<evidence type="ECO:0000256" key="6">
    <source>
        <dbReference type="SAM" id="Phobius"/>
    </source>
</evidence>
<keyword evidence="3 6" id="KW-1133">Transmembrane helix</keyword>
<accession>A0ABT1H2L2</accession>
<dbReference type="PANTHER" id="PTHR43229:SF2">
    <property type="entry name" value="NODULATION PROTEIN J"/>
    <property type="match status" value="1"/>
</dbReference>
<comment type="subcellular location">
    <subcellularLocation>
        <location evidence="1">Membrane</location>
        <topology evidence="1">Multi-pass membrane protein</topology>
    </subcellularLocation>
</comment>
<comment type="caution">
    <text evidence="8">The sequence shown here is derived from an EMBL/GenBank/DDBJ whole genome shotgun (WGS) entry which is preliminary data.</text>
</comment>
<gene>
    <name evidence="8" type="ORF">LX12_002606</name>
</gene>
<feature type="transmembrane region" description="Helical" evidence="6">
    <location>
        <begin position="255"/>
        <end position="278"/>
    </location>
</feature>
<dbReference type="EMBL" id="JAMTCG010000004">
    <property type="protein sequence ID" value="MCP2161411.1"/>
    <property type="molecule type" value="Genomic_DNA"/>
</dbReference>
<keyword evidence="4 6" id="KW-0472">Membrane</keyword>
<evidence type="ECO:0000313" key="8">
    <source>
        <dbReference type="EMBL" id="MCP2161411.1"/>
    </source>
</evidence>
<keyword evidence="2 6" id="KW-0812">Transmembrane</keyword>
<evidence type="ECO:0000256" key="5">
    <source>
        <dbReference type="ARBA" id="ARBA00023251"/>
    </source>
</evidence>